<organism evidence="2 3">
    <name type="scientific">Aegilops tauschii subsp. strangulata</name>
    <name type="common">Goatgrass</name>
    <dbReference type="NCBI Taxonomy" id="200361"/>
    <lineage>
        <taxon>Eukaryota</taxon>
        <taxon>Viridiplantae</taxon>
        <taxon>Streptophyta</taxon>
        <taxon>Embryophyta</taxon>
        <taxon>Tracheophyta</taxon>
        <taxon>Spermatophyta</taxon>
        <taxon>Magnoliopsida</taxon>
        <taxon>Liliopsida</taxon>
        <taxon>Poales</taxon>
        <taxon>Poaceae</taxon>
        <taxon>BOP clade</taxon>
        <taxon>Pooideae</taxon>
        <taxon>Triticodae</taxon>
        <taxon>Triticeae</taxon>
        <taxon>Triticinae</taxon>
        <taxon>Aegilops</taxon>
    </lineage>
</organism>
<feature type="compositionally biased region" description="Low complexity" evidence="1">
    <location>
        <begin position="103"/>
        <end position="120"/>
    </location>
</feature>
<feature type="region of interest" description="Disordered" evidence="1">
    <location>
        <begin position="1"/>
        <end position="45"/>
    </location>
</feature>
<feature type="compositionally biased region" description="Basic and acidic residues" evidence="1">
    <location>
        <begin position="73"/>
        <end position="95"/>
    </location>
</feature>
<reference evidence="2" key="4">
    <citation type="submission" date="2019-03" db="UniProtKB">
        <authorList>
            <consortium name="EnsemblPlants"/>
        </authorList>
    </citation>
    <scope>IDENTIFICATION</scope>
</reference>
<keyword evidence="3" id="KW-1185">Reference proteome</keyword>
<feature type="region of interest" description="Disordered" evidence="1">
    <location>
        <begin position="59"/>
        <end position="120"/>
    </location>
</feature>
<sequence length="307" mass="33514">RRRTVITERAARSHCHLSQQSCGKSGKTPRGPRPRPTPLRRTPRRAWAAARLLPWVSPPRSLQSTPLLTTAAEDGRVRREQSRVKAGERTREGAHPRWPPLQAAAAAARASRSGTASTPFPSSALRAAAAGRPRGGPLTLLFLFRMCAMDGRGYAARARAGAADEGGRCWPLGGPPEPLPPMEVRRFRWWADEAALADDMDDGEEERRNAAMRRKRSVVELFAAVPRVAGDDGRKVKRKLDKGKQPAGAQANKGPKKDKAPAEIAASARKKDGWFAFVMQTMRKWWHRVGAPASLGRGPADVPSTLS</sequence>
<reference evidence="3" key="2">
    <citation type="journal article" date="2017" name="Nat. Plants">
        <title>The Aegilops tauschii genome reveals multiple impacts of transposons.</title>
        <authorList>
            <person name="Zhao G."/>
            <person name="Zou C."/>
            <person name="Li K."/>
            <person name="Wang K."/>
            <person name="Li T."/>
            <person name="Gao L."/>
            <person name="Zhang X."/>
            <person name="Wang H."/>
            <person name="Yang Z."/>
            <person name="Liu X."/>
            <person name="Jiang W."/>
            <person name="Mao L."/>
            <person name="Kong X."/>
            <person name="Jiao Y."/>
            <person name="Jia J."/>
        </authorList>
    </citation>
    <scope>NUCLEOTIDE SEQUENCE [LARGE SCALE GENOMIC DNA]</scope>
    <source>
        <strain evidence="3">cv. AL8/78</strain>
    </source>
</reference>
<dbReference type="Proteomes" id="UP000015105">
    <property type="component" value="Chromosome 1D"/>
</dbReference>
<feature type="region of interest" description="Disordered" evidence="1">
    <location>
        <begin position="232"/>
        <end position="262"/>
    </location>
</feature>
<dbReference type="Gramene" id="AET1Gv20814400.5">
    <property type="protein sequence ID" value="AET1Gv20814400.5"/>
    <property type="gene ID" value="AET1Gv20814400"/>
</dbReference>
<dbReference type="PANTHER" id="PTHR36892">
    <property type="entry name" value="OS01G0201800 PROTEIN"/>
    <property type="match status" value="1"/>
</dbReference>
<reference evidence="2" key="3">
    <citation type="journal article" date="2017" name="Nature">
        <title>Genome sequence of the progenitor of the wheat D genome Aegilops tauschii.</title>
        <authorList>
            <person name="Luo M.C."/>
            <person name="Gu Y.Q."/>
            <person name="Puiu D."/>
            <person name="Wang H."/>
            <person name="Twardziok S.O."/>
            <person name="Deal K.R."/>
            <person name="Huo N."/>
            <person name="Zhu T."/>
            <person name="Wang L."/>
            <person name="Wang Y."/>
            <person name="McGuire P.E."/>
            <person name="Liu S."/>
            <person name="Long H."/>
            <person name="Ramasamy R.K."/>
            <person name="Rodriguez J.C."/>
            <person name="Van S.L."/>
            <person name="Yuan L."/>
            <person name="Wang Z."/>
            <person name="Xia Z."/>
            <person name="Xiao L."/>
            <person name="Anderson O.D."/>
            <person name="Ouyang S."/>
            <person name="Liang Y."/>
            <person name="Zimin A.V."/>
            <person name="Pertea G."/>
            <person name="Qi P."/>
            <person name="Bennetzen J.L."/>
            <person name="Dai X."/>
            <person name="Dawson M.W."/>
            <person name="Muller H.G."/>
            <person name="Kugler K."/>
            <person name="Rivarola-Duarte L."/>
            <person name="Spannagl M."/>
            <person name="Mayer K.F.X."/>
            <person name="Lu F.H."/>
            <person name="Bevan M.W."/>
            <person name="Leroy P."/>
            <person name="Li P."/>
            <person name="You F.M."/>
            <person name="Sun Q."/>
            <person name="Liu Z."/>
            <person name="Lyons E."/>
            <person name="Wicker T."/>
            <person name="Salzberg S.L."/>
            <person name="Devos K.M."/>
            <person name="Dvorak J."/>
        </authorList>
    </citation>
    <scope>NUCLEOTIDE SEQUENCE [LARGE SCALE GENOMIC DNA]</scope>
    <source>
        <strain evidence="2">cv. AL8/78</strain>
    </source>
</reference>
<reference evidence="2" key="5">
    <citation type="journal article" date="2021" name="G3 (Bethesda)">
        <title>Aegilops tauschii genome assembly Aet v5.0 features greater sequence contiguity and improved annotation.</title>
        <authorList>
            <person name="Wang L."/>
            <person name="Zhu T."/>
            <person name="Rodriguez J.C."/>
            <person name="Deal K.R."/>
            <person name="Dubcovsky J."/>
            <person name="McGuire P.E."/>
            <person name="Lux T."/>
            <person name="Spannagl M."/>
            <person name="Mayer K.F.X."/>
            <person name="Baldrich P."/>
            <person name="Meyers B.C."/>
            <person name="Huo N."/>
            <person name="Gu Y.Q."/>
            <person name="Zhou H."/>
            <person name="Devos K.M."/>
            <person name="Bennetzen J.L."/>
            <person name="Unver T."/>
            <person name="Budak H."/>
            <person name="Gulick P.J."/>
            <person name="Galiba G."/>
            <person name="Kalapos B."/>
            <person name="Nelson D.R."/>
            <person name="Li P."/>
            <person name="You F.M."/>
            <person name="Luo M.C."/>
            <person name="Dvorak J."/>
        </authorList>
    </citation>
    <scope>NUCLEOTIDE SEQUENCE [LARGE SCALE GENOMIC DNA]</scope>
    <source>
        <strain evidence="2">cv. AL8/78</strain>
    </source>
</reference>
<evidence type="ECO:0000313" key="3">
    <source>
        <dbReference type="Proteomes" id="UP000015105"/>
    </source>
</evidence>
<dbReference type="AlphaFoldDB" id="A0A452ZKF4"/>
<name>A0A452ZKF4_AEGTS</name>
<feature type="compositionally biased region" description="Basic and acidic residues" evidence="1">
    <location>
        <begin position="1"/>
        <end position="11"/>
    </location>
</feature>
<evidence type="ECO:0000256" key="1">
    <source>
        <dbReference type="SAM" id="MobiDB-lite"/>
    </source>
</evidence>
<reference evidence="3" key="1">
    <citation type="journal article" date="2014" name="Science">
        <title>Ancient hybridizations among the ancestral genomes of bread wheat.</title>
        <authorList>
            <consortium name="International Wheat Genome Sequencing Consortium,"/>
            <person name="Marcussen T."/>
            <person name="Sandve S.R."/>
            <person name="Heier L."/>
            <person name="Spannagl M."/>
            <person name="Pfeifer M."/>
            <person name="Jakobsen K.S."/>
            <person name="Wulff B.B."/>
            <person name="Steuernagel B."/>
            <person name="Mayer K.F."/>
            <person name="Olsen O.A."/>
        </authorList>
    </citation>
    <scope>NUCLEOTIDE SEQUENCE [LARGE SCALE GENOMIC DNA]</scope>
    <source>
        <strain evidence="3">cv. AL8/78</strain>
    </source>
</reference>
<evidence type="ECO:0000313" key="2">
    <source>
        <dbReference type="EnsemblPlants" id="AET1Gv20814400.5"/>
    </source>
</evidence>
<proteinExistence type="predicted"/>
<accession>A0A452ZKF4</accession>
<dbReference type="EnsemblPlants" id="AET1Gv20814400.5">
    <property type="protein sequence ID" value="AET1Gv20814400.5"/>
    <property type="gene ID" value="AET1Gv20814400"/>
</dbReference>
<protein>
    <submittedName>
        <fullName evidence="2">Uncharacterized protein</fullName>
    </submittedName>
</protein>
<dbReference type="PANTHER" id="PTHR36892:SF1">
    <property type="entry name" value="OS05G0518200 PROTEIN"/>
    <property type="match status" value="1"/>
</dbReference>